<evidence type="ECO:0000313" key="1">
    <source>
        <dbReference type="EMBL" id="GLK86284.1"/>
    </source>
</evidence>
<protein>
    <submittedName>
        <fullName evidence="1">Uncharacterized protein</fullName>
    </submittedName>
</protein>
<reference evidence="1" key="1">
    <citation type="journal article" date="2014" name="Int. J. Syst. Evol. Microbiol.">
        <title>Complete genome sequence of Corynebacterium casei LMG S-19264T (=DSM 44701T), isolated from a smear-ripened cheese.</title>
        <authorList>
            <consortium name="US DOE Joint Genome Institute (JGI-PGF)"/>
            <person name="Walter F."/>
            <person name="Albersmeier A."/>
            <person name="Kalinowski J."/>
            <person name="Ruckert C."/>
        </authorList>
    </citation>
    <scope>NUCLEOTIDE SEQUENCE</scope>
    <source>
        <strain evidence="1">VKM B-2789</strain>
    </source>
</reference>
<dbReference type="EMBL" id="BSFM01000017">
    <property type="protein sequence ID" value="GLK86284.1"/>
    <property type="molecule type" value="Genomic_DNA"/>
</dbReference>
<gene>
    <name evidence="1" type="ORF">GCM10017653_43540</name>
</gene>
<comment type="caution">
    <text evidence="1">The sequence shown here is derived from an EMBL/GenBank/DDBJ whole genome shotgun (WGS) entry which is preliminary data.</text>
</comment>
<dbReference type="Proteomes" id="UP001143330">
    <property type="component" value="Unassembled WGS sequence"/>
</dbReference>
<keyword evidence="2" id="KW-1185">Reference proteome</keyword>
<name>A0A9W6K2I0_9HYPH</name>
<organism evidence="1 2">
    <name type="scientific">Ancylobacter defluvii</name>
    <dbReference type="NCBI Taxonomy" id="1282440"/>
    <lineage>
        <taxon>Bacteria</taxon>
        <taxon>Pseudomonadati</taxon>
        <taxon>Pseudomonadota</taxon>
        <taxon>Alphaproteobacteria</taxon>
        <taxon>Hyphomicrobiales</taxon>
        <taxon>Xanthobacteraceae</taxon>
        <taxon>Ancylobacter</taxon>
    </lineage>
</organism>
<dbReference type="AlphaFoldDB" id="A0A9W6K2I0"/>
<accession>A0A9W6K2I0</accession>
<evidence type="ECO:0000313" key="2">
    <source>
        <dbReference type="Proteomes" id="UP001143330"/>
    </source>
</evidence>
<proteinExistence type="predicted"/>
<reference evidence="1" key="2">
    <citation type="submission" date="2023-01" db="EMBL/GenBank/DDBJ databases">
        <authorList>
            <person name="Sun Q."/>
            <person name="Evtushenko L."/>
        </authorList>
    </citation>
    <scope>NUCLEOTIDE SEQUENCE</scope>
    <source>
        <strain evidence="1">VKM B-2789</strain>
    </source>
</reference>
<sequence>MRARIAISILNGAYRNISFSAAAALAYGPRETNVAACQGTQK</sequence>